<evidence type="ECO:0000259" key="6">
    <source>
        <dbReference type="PROSITE" id="PS50279"/>
    </source>
</evidence>
<dbReference type="PRINTS" id="PR00759">
    <property type="entry name" value="BASICPTASE"/>
</dbReference>
<reference evidence="7" key="1">
    <citation type="journal article" date="2010" name="BMC Mol. Biol.">
        <title>Transcriptomic analysis of the venom gland of the red-headed krait (Bungarus flaviceps) using expressed sequence tags.</title>
        <authorList>
            <person name="Siang A.S."/>
            <person name="Doley R."/>
            <person name="Vonk F.J."/>
            <person name="Kini R.M."/>
        </authorList>
    </citation>
    <scope>NUCLEOTIDE SEQUENCE</scope>
</reference>
<feature type="domain" description="BPTI/Kunitz inhibitor" evidence="6">
    <location>
        <begin position="31"/>
        <end position="81"/>
    </location>
</feature>
<dbReference type="InterPro" id="IPR020901">
    <property type="entry name" value="Prtase_inh_Kunz-CS"/>
</dbReference>
<dbReference type="SMR" id="D5J9R0"/>
<dbReference type="EMBL" id="GU190811">
    <property type="protein sequence ID" value="ADF50031.1"/>
    <property type="molecule type" value="mRNA"/>
</dbReference>
<evidence type="ECO:0000313" key="7">
    <source>
        <dbReference type="EMBL" id="ADF50031.1"/>
    </source>
</evidence>
<evidence type="ECO:0000256" key="2">
    <source>
        <dbReference type="ARBA" id="ARBA00008415"/>
    </source>
</evidence>
<evidence type="ECO:0000256" key="4">
    <source>
        <dbReference type="ARBA" id="ARBA00023157"/>
    </source>
</evidence>
<feature type="signal peptide" evidence="5">
    <location>
        <begin position="1"/>
        <end position="24"/>
    </location>
</feature>
<dbReference type="Gene3D" id="4.10.410.10">
    <property type="entry name" value="Pancreatic trypsin inhibitor Kunitz domain"/>
    <property type="match status" value="1"/>
</dbReference>
<dbReference type="PROSITE" id="PS00280">
    <property type="entry name" value="BPTI_KUNITZ_1"/>
    <property type="match status" value="1"/>
</dbReference>
<dbReference type="SUPFAM" id="SSF57362">
    <property type="entry name" value="BPTI-like"/>
    <property type="match status" value="1"/>
</dbReference>
<evidence type="ECO:0000256" key="1">
    <source>
        <dbReference type="ARBA" id="ARBA00004613"/>
    </source>
</evidence>
<comment type="similarity">
    <text evidence="2">Belongs to the venom Kunitz-type family.</text>
</comment>
<evidence type="ECO:0000256" key="3">
    <source>
        <dbReference type="ARBA" id="ARBA00022525"/>
    </source>
</evidence>
<keyword evidence="4" id="KW-1015">Disulfide bond</keyword>
<dbReference type="GO" id="GO:0004867">
    <property type="term" value="F:serine-type endopeptidase inhibitor activity"/>
    <property type="evidence" value="ECO:0007669"/>
    <property type="project" value="InterPro"/>
</dbReference>
<dbReference type="SMART" id="SM00131">
    <property type="entry name" value="KU"/>
    <property type="match status" value="1"/>
</dbReference>
<protein>
    <submittedName>
        <fullName evidence="7">Beta-bungarotoxin b chain isoform 1</fullName>
    </submittedName>
</protein>
<comment type="subcellular location">
    <subcellularLocation>
        <location evidence="1">Secreted</location>
    </subcellularLocation>
</comment>
<sequence length="83" mass="9334">MSSGSLLLLLGLLTLLAELTPVSSRKRHPDCDKPPNKKRCTGHIPAFYYNPQRKTCERFSYGGCKGNGNHFKTPQLCMCHCHE</sequence>
<dbReference type="AlphaFoldDB" id="D5J9R0"/>
<dbReference type="PROSITE" id="PS50279">
    <property type="entry name" value="BPTI_KUNITZ_2"/>
    <property type="match status" value="1"/>
</dbReference>
<feature type="chain" id="PRO_5003073693" evidence="5">
    <location>
        <begin position="25"/>
        <end position="83"/>
    </location>
</feature>
<dbReference type="CDD" id="cd22619">
    <property type="entry name" value="Kunitz_B2B"/>
    <property type="match status" value="1"/>
</dbReference>
<name>D5J9R0_9SAUR</name>
<dbReference type="Pfam" id="PF00014">
    <property type="entry name" value="Kunitz_BPTI"/>
    <property type="match status" value="1"/>
</dbReference>
<dbReference type="InterPro" id="IPR050098">
    <property type="entry name" value="TFPI/VKTCI-like"/>
</dbReference>
<evidence type="ECO:0000256" key="5">
    <source>
        <dbReference type="SAM" id="SignalP"/>
    </source>
</evidence>
<dbReference type="GO" id="GO:0005576">
    <property type="term" value="C:extracellular region"/>
    <property type="evidence" value="ECO:0007669"/>
    <property type="project" value="UniProtKB-SubCell"/>
</dbReference>
<dbReference type="InterPro" id="IPR036880">
    <property type="entry name" value="Kunitz_BPTI_sf"/>
</dbReference>
<keyword evidence="3" id="KW-0964">Secreted</keyword>
<dbReference type="PANTHER" id="PTHR10083">
    <property type="entry name" value="KUNITZ-TYPE PROTEASE INHIBITOR-RELATED"/>
    <property type="match status" value="1"/>
</dbReference>
<dbReference type="PANTHER" id="PTHR10083:SF374">
    <property type="entry name" value="BPTI_KUNITZ INHIBITOR DOMAIN-CONTAINING PROTEIN"/>
    <property type="match status" value="1"/>
</dbReference>
<dbReference type="InterPro" id="IPR002223">
    <property type="entry name" value="Kunitz_BPTI"/>
</dbReference>
<proteinExistence type="evidence at transcript level"/>
<accession>D5J9R0</accession>
<organism evidence="7">
    <name type="scientific">Bungarus flaviceps</name>
    <dbReference type="NCBI Taxonomy" id="8614"/>
    <lineage>
        <taxon>Eukaryota</taxon>
        <taxon>Metazoa</taxon>
        <taxon>Chordata</taxon>
        <taxon>Craniata</taxon>
        <taxon>Vertebrata</taxon>
        <taxon>Euteleostomi</taxon>
        <taxon>Lepidosauria</taxon>
        <taxon>Squamata</taxon>
        <taxon>Bifurcata</taxon>
        <taxon>Unidentata</taxon>
        <taxon>Episquamata</taxon>
        <taxon>Toxicofera</taxon>
        <taxon>Serpentes</taxon>
        <taxon>Colubroidea</taxon>
        <taxon>Elapidae</taxon>
        <taxon>Bungarinae</taxon>
        <taxon>Bungarus</taxon>
    </lineage>
</organism>
<keyword evidence="5" id="KW-0732">Signal</keyword>